<keyword evidence="5 8" id="KW-0472">Membrane</keyword>
<protein>
    <recommendedName>
        <fullName evidence="12">Receptor-like protein 51</fullName>
    </recommendedName>
</protein>
<dbReference type="FunFam" id="3.80.10.10:FF:000041">
    <property type="entry name" value="LRR receptor-like serine/threonine-protein kinase ERECTA"/>
    <property type="match status" value="2"/>
</dbReference>
<feature type="compositionally biased region" description="Acidic residues" evidence="7">
    <location>
        <begin position="370"/>
        <end position="385"/>
    </location>
</feature>
<keyword evidence="6" id="KW-0325">Glycoprotein</keyword>
<dbReference type="AlphaFoldDB" id="A0AAV1B7T4"/>
<feature type="transmembrane region" description="Helical" evidence="8">
    <location>
        <begin position="400"/>
        <end position="421"/>
    </location>
</feature>
<comment type="subcellular location">
    <subcellularLocation>
        <location evidence="1">Membrane</location>
    </subcellularLocation>
</comment>
<accession>A0AAV1B7T4</accession>
<dbReference type="InterPro" id="IPR001611">
    <property type="entry name" value="Leu-rich_rpt"/>
</dbReference>
<dbReference type="Pfam" id="PF00560">
    <property type="entry name" value="LRR_1"/>
    <property type="match status" value="5"/>
</dbReference>
<keyword evidence="3 9" id="KW-0732">Signal</keyword>
<dbReference type="EMBL" id="OX451741">
    <property type="protein sequence ID" value="CAI8618674.1"/>
    <property type="molecule type" value="Genomic_DNA"/>
</dbReference>
<gene>
    <name evidence="10" type="ORF">VFH_VI134200</name>
</gene>
<dbReference type="SUPFAM" id="SSF52058">
    <property type="entry name" value="L domain-like"/>
    <property type="match status" value="1"/>
</dbReference>
<dbReference type="InterPro" id="IPR053038">
    <property type="entry name" value="RLP_Defense"/>
</dbReference>
<dbReference type="Gene3D" id="3.80.10.10">
    <property type="entry name" value="Ribonuclease Inhibitor"/>
    <property type="match status" value="2"/>
</dbReference>
<reference evidence="10 11" key="1">
    <citation type="submission" date="2023-01" db="EMBL/GenBank/DDBJ databases">
        <authorList>
            <person name="Kreplak J."/>
        </authorList>
    </citation>
    <scope>NUCLEOTIDE SEQUENCE [LARGE SCALE GENOMIC DNA]</scope>
</reference>
<feature type="chain" id="PRO_5043628593" description="Receptor-like protein 51" evidence="9">
    <location>
        <begin position="29"/>
        <end position="426"/>
    </location>
</feature>
<keyword evidence="11" id="KW-1185">Reference proteome</keyword>
<evidence type="ECO:0000256" key="6">
    <source>
        <dbReference type="ARBA" id="ARBA00023180"/>
    </source>
</evidence>
<evidence type="ECO:0000313" key="10">
    <source>
        <dbReference type="EMBL" id="CAI8618674.1"/>
    </source>
</evidence>
<dbReference type="PANTHER" id="PTHR48064">
    <property type="entry name" value="OS01G0750400 PROTEIN"/>
    <property type="match status" value="1"/>
</dbReference>
<evidence type="ECO:0000256" key="5">
    <source>
        <dbReference type="ARBA" id="ARBA00023136"/>
    </source>
</evidence>
<organism evidence="10 11">
    <name type="scientific">Vicia faba</name>
    <name type="common">Broad bean</name>
    <name type="synonym">Faba vulgaris</name>
    <dbReference type="NCBI Taxonomy" id="3906"/>
    <lineage>
        <taxon>Eukaryota</taxon>
        <taxon>Viridiplantae</taxon>
        <taxon>Streptophyta</taxon>
        <taxon>Embryophyta</taxon>
        <taxon>Tracheophyta</taxon>
        <taxon>Spermatophyta</taxon>
        <taxon>Magnoliopsida</taxon>
        <taxon>eudicotyledons</taxon>
        <taxon>Gunneridae</taxon>
        <taxon>Pentapetalae</taxon>
        <taxon>rosids</taxon>
        <taxon>fabids</taxon>
        <taxon>Fabales</taxon>
        <taxon>Fabaceae</taxon>
        <taxon>Papilionoideae</taxon>
        <taxon>50 kb inversion clade</taxon>
        <taxon>NPAAA clade</taxon>
        <taxon>Hologalegina</taxon>
        <taxon>IRL clade</taxon>
        <taxon>Fabeae</taxon>
        <taxon>Vicia</taxon>
    </lineage>
</organism>
<keyword evidence="8" id="KW-0812">Transmembrane</keyword>
<dbReference type="GO" id="GO:0016020">
    <property type="term" value="C:membrane"/>
    <property type="evidence" value="ECO:0007669"/>
    <property type="project" value="UniProtKB-SubCell"/>
</dbReference>
<keyword evidence="8" id="KW-1133">Transmembrane helix</keyword>
<dbReference type="InterPro" id="IPR032675">
    <property type="entry name" value="LRR_dom_sf"/>
</dbReference>
<name>A0AAV1B7T4_VICFA</name>
<dbReference type="PANTHER" id="PTHR48064:SF1">
    <property type="entry name" value="RECEPTOR-LIKE PROTEIN 51-RELATED"/>
    <property type="match status" value="1"/>
</dbReference>
<evidence type="ECO:0000256" key="7">
    <source>
        <dbReference type="SAM" id="MobiDB-lite"/>
    </source>
</evidence>
<evidence type="ECO:0008006" key="12">
    <source>
        <dbReference type="Google" id="ProtNLM"/>
    </source>
</evidence>
<proteinExistence type="predicted"/>
<evidence type="ECO:0000256" key="9">
    <source>
        <dbReference type="SAM" id="SignalP"/>
    </source>
</evidence>
<evidence type="ECO:0000256" key="1">
    <source>
        <dbReference type="ARBA" id="ARBA00004370"/>
    </source>
</evidence>
<sequence>MKPSPPSPLLPILLFTIFFLLFPTIITSVSLPLPPTPSPSSPSTSTLDTIQLKALQSLNIPTSKNPCIQPSFHNATQCDSSKPFRHLISLTLSNCSSSISLSYNALKSLSTLQSLHFLNCPIAPIHFPPQLTYSLISFTSINSLRKISGVWLSHLANLTDLAISNVPIKASGPYVFLPHMKKLKTLTISKANLTGYLPKHIHSNLTHIDFSSNNLKGNIPSSITMLDSLESLNLSSNNFKGEIPSSLGDLISLKNLSLASNSFSGSIPDSISAIPDLTHMDLSSNQLNGTIPKFISEMKNLKYLNLANNNLHGIVPFNMTFIKTLTMFKVVGNSNLCYNHSVLSSKLKLEIAPCDKHGMPMSPPTAKDSSEDDSSDSDYDDDDDDGSIHKREHHHGTNKFVLGVAIALSSIVFLIVFLILCSKCCR</sequence>
<keyword evidence="4" id="KW-0677">Repeat</keyword>
<dbReference type="Proteomes" id="UP001157006">
    <property type="component" value="Chromosome 6"/>
</dbReference>
<feature type="region of interest" description="Disordered" evidence="7">
    <location>
        <begin position="358"/>
        <end position="391"/>
    </location>
</feature>
<keyword evidence="2" id="KW-0433">Leucine-rich repeat</keyword>
<dbReference type="PRINTS" id="PR00019">
    <property type="entry name" value="LEURICHRPT"/>
</dbReference>
<evidence type="ECO:0000256" key="2">
    <source>
        <dbReference type="ARBA" id="ARBA00022614"/>
    </source>
</evidence>
<feature type="signal peptide" evidence="9">
    <location>
        <begin position="1"/>
        <end position="28"/>
    </location>
</feature>
<evidence type="ECO:0000313" key="11">
    <source>
        <dbReference type="Proteomes" id="UP001157006"/>
    </source>
</evidence>
<evidence type="ECO:0000256" key="3">
    <source>
        <dbReference type="ARBA" id="ARBA00022729"/>
    </source>
</evidence>
<evidence type="ECO:0000256" key="4">
    <source>
        <dbReference type="ARBA" id="ARBA00022737"/>
    </source>
</evidence>
<evidence type="ECO:0000256" key="8">
    <source>
        <dbReference type="SAM" id="Phobius"/>
    </source>
</evidence>